<sequence>MMQFMNQLTDKPDWHRKIFDETSLSRWEVEALATDETKTFEKTGAISVYDGNVVQFDLAIPKSVKEALQIAAARLEQVPEKAKDWHPESDEKVLDPVHPSLFPLVYGLRRILPVDLVALHDCIERSGEGKTIPVPSEMECYLGEQL</sequence>
<evidence type="ECO:0000259" key="2">
    <source>
        <dbReference type="Pfam" id="PF21666"/>
    </source>
</evidence>
<name>A0A9P3UTF8_LYOSH</name>
<proteinExistence type="predicted"/>
<keyword evidence="4" id="KW-1185">Reference proteome</keyword>
<reference evidence="3" key="1">
    <citation type="submission" date="2022-07" db="EMBL/GenBank/DDBJ databases">
        <title>The genome of Lyophyllum shimeji provides insight into the initial evolution of ectomycorrhizal fungal genome.</title>
        <authorList>
            <person name="Kobayashi Y."/>
            <person name="Shibata T."/>
            <person name="Hirakawa H."/>
            <person name="Shigenobu S."/>
            <person name="Nishiyama T."/>
            <person name="Yamada A."/>
            <person name="Hasebe M."/>
            <person name="Kawaguchi M."/>
        </authorList>
    </citation>
    <scope>NUCLEOTIDE SEQUENCE</scope>
    <source>
        <strain evidence="3">AT787</strain>
    </source>
</reference>
<dbReference type="InterPro" id="IPR049192">
    <property type="entry name" value="DUF4246_C"/>
</dbReference>
<evidence type="ECO:0000313" key="4">
    <source>
        <dbReference type="Proteomes" id="UP001063166"/>
    </source>
</evidence>
<dbReference type="InterPro" id="IPR025340">
    <property type="entry name" value="DUF4246"/>
</dbReference>
<protein>
    <submittedName>
        <fullName evidence="3">Uncharacterized protein</fullName>
    </submittedName>
</protein>
<dbReference type="PANTHER" id="PTHR33119:SF1">
    <property type="entry name" value="FE2OG DIOXYGENASE DOMAIN-CONTAINING PROTEIN"/>
    <property type="match status" value="1"/>
</dbReference>
<dbReference type="Pfam" id="PF21666">
    <property type="entry name" value="DUF4246_N"/>
    <property type="match status" value="1"/>
</dbReference>
<dbReference type="PANTHER" id="PTHR33119">
    <property type="entry name" value="IFI3P"/>
    <property type="match status" value="1"/>
</dbReference>
<dbReference type="Pfam" id="PF14033">
    <property type="entry name" value="DUF4246"/>
    <property type="match status" value="1"/>
</dbReference>
<comment type="caution">
    <text evidence="3">The sequence shown here is derived from an EMBL/GenBank/DDBJ whole genome shotgun (WGS) entry which is preliminary data.</text>
</comment>
<organism evidence="3 4">
    <name type="scientific">Lyophyllum shimeji</name>
    <name type="common">Hon-shimeji</name>
    <name type="synonym">Tricholoma shimeji</name>
    <dbReference type="NCBI Taxonomy" id="47721"/>
    <lineage>
        <taxon>Eukaryota</taxon>
        <taxon>Fungi</taxon>
        <taxon>Dikarya</taxon>
        <taxon>Basidiomycota</taxon>
        <taxon>Agaricomycotina</taxon>
        <taxon>Agaricomycetes</taxon>
        <taxon>Agaricomycetidae</taxon>
        <taxon>Agaricales</taxon>
        <taxon>Tricholomatineae</taxon>
        <taxon>Lyophyllaceae</taxon>
        <taxon>Lyophyllum</taxon>
    </lineage>
</organism>
<evidence type="ECO:0000313" key="3">
    <source>
        <dbReference type="EMBL" id="GLB44157.1"/>
    </source>
</evidence>
<dbReference type="EMBL" id="BRPK01000016">
    <property type="protein sequence ID" value="GLB44157.1"/>
    <property type="molecule type" value="Genomic_DNA"/>
</dbReference>
<accession>A0A9P3UTF8</accession>
<feature type="domain" description="DUF4246" evidence="2">
    <location>
        <begin position="1"/>
        <end position="30"/>
    </location>
</feature>
<dbReference type="AlphaFoldDB" id="A0A9P3UTF8"/>
<dbReference type="InterPro" id="IPR049207">
    <property type="entry name" value="DUF4246_N"/>
</dbReference>
<gene>
    <name evidence="3" type="ORF">LshimejAT787_1600870</name>
</gene>
<feature type="domain" description="DUF4246" evidence="1">
    <location>
        <begin position="35"/>
        <end position="134"/>
    </location>
</feature>
<dbReference type="Proteomes" id="UP001063166">
    <property type="component" value="Unassembled WGS sequence"/>
</dbReference>
<evidence type="ECO:0000259" key="1">
    <source>
        <dbReference type="Pfam" id="PF14033"/>
    </source>
</evidence>
<dbReference type="OrthoDB" id="415532at2759"/>